<organism evidence="1 2">
    <name type="scientific">Pseudomonas matsuisoli</name>
    <dbReference type="NCBI Taxonomy" id="1515666"/>
    <lineage>
        <taxon>Bacteria</taxon>
        <taxon>Pseudomonadati</taxon>
        <taxon>Pseudomonadota</taxon>
        <taxon>Gammaproteobacteria</taxon>
        <taxon>Pseudomonadales</taxon>
        <taxon>Pseudomonadaceae</taxon>
        <taxon>Pseudomonas</taxon>
    </lineage>
</organism>
<dbReference type="AlphaFoldDB" id="A0A917PL71"/>
<dbReference type="PANTHER" id="PTHR43881">
    <property type="entry name" value="GAMMA-GLUTAMYLTRANSPEPTIDASE (AFU_ORTHOLOGUE AFUA_4G13580)"/>
    <property type="match status" value="1"/>
</dbReference>
<dbReference type="InterPro" id="IPR052896">
    <property type="entry name" value="GGT-like_enzyme"/>
</dbReference>
<dbReference type="PANTHER" id="PTHR43881:SF1">
    <property type="entry name" value="GAMMA-GLUTAMYLTRANSPEPTIDASE (AFU_ORTHOLOGUE AFUA_4G13580)"/>
    <property type="match status" value="1"/>
</dbReference>
<name>A0A917PL71_9PSED</name>
<dbReference type="InterPro" id="IPR029055">
    <property type="entry name" value="Ntn_hydrolases_N"/>
</dbReference>
<evidence type="ECO:0000313" key="1">
    <source>
        <dbReference type="EMBL" id="GGJ83256.1"/>
    </source>
</evidence>
<reference evidence="1" key="1">
    <citation type="journal article" date="2014" name="Int. J. Syst. Evol. Microbiol.">
        <title>Complete genome sequence of Corynebacterium casei LMG S-19264T (=DSM 44701T), isolated from a smear-ripened cheese.</title>
        <authorList>
            <consortium name="US DOE Joint Genome Institute (JGI-PGF)"/>
            <person name="Walter F."/>
            <person name="Albersmeier A."/>
            <person name="Kalinowski J."/>
            <person name="Ruckert C."/>
        </authorList>
    </citation>
    <scope>NUCLEOTIDE SEQUENCE</scope>
    <source>
        <strain evidence="1">JCM 30078</strain>
    </source>
</reference>
<dbReference type="Gene3D" id="3.60.20.40">
    <property type="match status" value="1"/>
</dbReference>
<dbReference type="Proteomes" id="UP000635983">
    <property type="component" value="Unassembled WGS sequence"/>
</dbReference>
<dbReference type="EMBL" id="BMPO01000001">
    <property type="protein sequence ID" value="GGJ83256.1"/>
    <property type="molecule type" value="Genomic_DNA"/>
</dbReference>
<sequence length="531" mass="56233">MFDDLDYTQPYASARSPVMGRNMVAASQPLAAQAGLEMLRRGGSAADAAIAAAMVLTVVEPTGCGIGSDAFAIIWDGERLQGLNASGRAPEQWTPEHFSGQDAMPQRGWNAVTVPGAVSAWVALSERYGKLPFETLAEPAIRYARDGYQVTPIIAQQWRQGAALLKDQPGFADCFLFDGQPPRAGQHIQLPDHARTLTAIAQSKGQAFYKGALADAMAADAARHGAVLSLADLAAHTVDWVETLSVPFAGAQVHELPPNGQGIATLSALGILEAVGIGEHSVDSPETLHTVLEAMKLGLADLRHHITDQDHMRVLAQHLLDPAYLAERAGLIEETAGDPGHGSPKPGGTVYLCAADADGMMVSFIQSNYMGFGSGVVVPGTGISLQNRGAGFSLDPEHVNVVAPRKRPFHTIIPGFVTHMDGSPLMAFGLMGGPMQAQGHLQLMLRILRYKQNPQAAANAPRWRLEGGKTVSVEPQFDPETVAALQALGHDIKVQELSGMFAFGGAQIIQRTADGYVGGTDPRKDGLVAAF</sequence>
<reference evidence="1" key="2">
    <citation type="submission" date="2020-09" db="EMBL/GenBank/DDBJ databases">
        <authorList>
            <person name="Sun Q."/>
            <person name="Ohkuma M."/>
        </authorList>
    </citation>
    <scope>NUCLEOTIDE SEQUENCE</scope>
    <source>
        <strain evidence="1">JCM 30078</strain>
    </source>
</reference>
<evidence type="ECO:0000313" key="2">
    <source>
        <dbReference type="Proteomes" id="UP000635983"/>
    </source>
</evidence>
<dbReference type="InterPro" id="IPR043137">
    <property type="entry name" value="GGT_ssub_C"/>
</dbReference>
<dbReference type="SUPFAM" id="SSF56235">
    <property type="entry name" value="N-terminal nucleophile aminohydrolases (Ntn hydrolases)"/>
    <property type="match status" value="1"/>
</dbReference>
<dbReference type="Pfam" id="PF01019">
    <property type="entry name" value="G_glu_transpept"/>
    <property type="match status" value="1"/>
</dbReference>
<protein>
    <submittedName>
        <fullName evidence="1">Gamma-glutamyltransferase</fullName>
    </submittedName>
</protein>
<comment type="caution">
    <text evidence="1">The sequence shown here is derived from an EMBL/GenBank/DDBJ whole genome shotgun (WGS) entry which is preliminary data.</text>
</comment>
<accession>A0A917PL71</accession>
<gene>
    <name evidence="1" type="ORF">GCM10009304_06590</name>
</gene>
<dbReference type="Gene3D" id="1.10.246.230">
    <property type="match status" value="1"/>
</dbReference>
<dbReference type="RefSeq" id="WP_188981694.1">
    <property type="nucleotide sequence ID" value="NZ_BMPO01000001.1"/>
</dbReference>
<proteinExistence type="predicted"/>
<dbReference type="PRINTS" id="PR01210">
    <property type="entry name" value="GGTRANSPTASE"/>
</dbReference>
<keyword evidence="2" id="KW-1185">Reference proteome</keyword>